<gene>
    <name evidence="4" type="primary">Klrb1b</name>
    <name evidence="4" type="ORF">MOTALB_R15639</name>
</gene>
<dbReference type="Pfam" id="PF00059">
    <property type="entry name" value="Lectin_C"/>
    <property type="match status" value="1"/>
</dbReference>
<evidence type="ECO:0000313" key="4">
    <source>
        <dbReference type="EMBL" id="NWS02556.1"/>
    </source>
</evidence>
<evidence type="ECO:0000256" key="2">
    <source>
        <dbReference type="ARBA" id="ARBA00023157"/>
    </source>
</evidence>
<dbReference type="InterPro" id="IPR016187">
    <property type="entry name" value="CTDL_fold"/>
</dbReference>
<feature type="non-terminal residue" evidence="4">
    <location>
        <position position="99"/>
    </location>
</feature>
<name>A0A7K5C2P9_MOTAL</name>
<dbReference type="GO" id="GO:0038023">
    <property type="term" value="F:signaling receptor activity"/>
    <property type="evidence" value="ECO:0007669"/>
    <property type="project" value="TreeGrafter"/>
</dbReference>
<keyword evidence="2" id="KW-1015">Disulfide bond</keyword>
<accession>A0A7K5C2P9</accession>
<dbReference type="Proteomes" id="UP000532252">
    <property type="component" value="Unassembled WGS sequence"/>
</dbReference>
<dbReference type="InterPro" id="IPR001304">
    <property type="entry name" value="C-type_lectin-like"/>
</dbReference>
<organism evidence="4 5">
    <name type="scientific">Motacilla alba</name>
    <name type="common">White wagtail</name>
    <name type="synonym">Pied wagtail</name>
    <dbReference type="NCBI Taxonomy" id="45807"/>
    <lineage>
        <taxon>Eukaryota</taxon>
        <taxon>Metazoa</taxon>
        <taxon>Chordata</taxon>
        <taxon>Craniata</taxon>
        <taxon>Vertebrata</taxon>
        <taxon>Euteleostomi</taxon>
        <taxon>Archelosauria</taxon>
        <taxon>Archosauria</taxon>
        <taxon>Dinosauria</taxon>
        <taxon>Saurischia</taxon>
        <taxon>Theropoda</taxon>
        <taxon>Coelurosauria</taxon>
        <taxon>Aves</taxon>
        <taxon>Neognathae</taxon>
        <taxon>Neoaves</taxon>
        <taxon>Telluraves</taxon>
        <taxon>Australaves</taxon>
        <taxon>Passeriformes</taxon>
        <taxon>Passeroidea</taxon>
        <taxon>Motacillidae</taxon>
        <taxon>Motacilla</taxon>
    </lineage>
</organism>
<dbReference type="PROSITE" id="PS50041">
    <property type="entry name" value="C_TYPE_LECTIN_2"/>
    <property type="match status" value="1"/>
</dbReference>
<keyword evidence="1" id="KW-0472">Membrane</keyword>
<dbReference type="GO" id="GO:0005886">
    <property type="term" value="C:plasma membrane"/>
    <property type="evidence" value="ECO:0007669"/>
    <property type="project" value="TreeGrafter"/>
</dbReference>
<dbReference type="PANTHER" id="PTHR46784:SF1">
    <property type="entry name" value="KILLER CELL LECTIN-LIKE RECEPTOR SUBFAMILY B MEMBER 1"/>
    <property type="match status" value="1"/>
</dbReference>
<dbReference type="GO" id="GO:0042269">
    <property type="term" value="P:regulation of natural killer cell mediated cytotoxicity"/>
    <property type="evidence" value="ECO:0007669"/>
    <property type="project" value="TreeGrafter"/>
</dbReference>
<dbReference type="SUPFAM" id="SSF56436">
    <property type="entry name" value="C-type lectin-like"/>
    <property type="match status" value="1"/>
</dbReference>
<keyword evidence="5" id="KW-1185">Reference proteome</keyword>
<dbReference type="GO" id="GO:0009986">
    <property type="term" value="C:cell surface"/>
    <property type="evidence" value="ECO:0007669"/>
    <property type="project" value="TreeGrafter"/>
</dbReference>
<dbReference type="InterPro" id="IPR051527">
    <property type="entry name" value="KLR_subfamily_B"/>
</dbReference>
<dbReference type="PANTHER" id="PTHR46784">
    <property type="entry name" value="KILLER CELL LECTIN-LIKE RECEPTOR SUBFAMILY B MEMBER 1"/>
    <property type="match status" value="1"/>
</dbReference>
<keyword evidence="1" id="KW-0812">Transmembrane</keyword>
<feature type="domain" description="C-type lectin" evidence="3">
    <location>
        <begin position="1"/>
        <end position="93"/>
    </location>
</feature>
<dbReference type="AlphaFoldDB" id="A0A7K5C2P9"/>
<feature type="non-terminal residue" evidence="4">
    <location>
        <position position="1"/>
    </location>
</feature>
<sequence>RQDCRDRGSALLLPWDQDELEFLNESLQNPTRHFWIGLSVPVAGTGWTWDNGSELDQDLLQLDLEKGSGSCGTLKGNGIIPQRCDTRLQWICQKESVEI</sequence>
<reference evidence="4 5" key="1">
    <citation type="submission" date="2019-09" db="EMBL/GenBank/DDBJ databases">
        <title>Bird 10,000 Genomes (B10K) Project - Family phase.</title>
        <authorList>
            <person name="Zhang G."/>
        </authorList>
    </citation>
    <scope>NUCLEOTIDE SEQUENCE [LARGE SCALE GENOMIC DNA]</scope>
    <source>
        <strain evidence="4">B10K-DU-001-75</strain>
        <tissue evidence="4">Muscle</tissue>
    </source>
</reference>
<evidence type="ECO:0000259" key="3">
    <source>
        <dbReference type="PROSITE" id="PS50041"/>
    </source>
</evidence>
<protein>
    <submittedName>
        <fullName evidence="4">KRBBB protein</fullName>
    </submittedName>
</protein>
<evidence type="ECO:0000256" key="1">
    <source>
        <dbReference type="ARBA" id="ARBA00022989"/>
    </source>
</evidence>
<dbReference type="InterPro" id="IPR016186">
    <property type="entry name" value="C-type_lectin-like/link_sf"/>
</dbReference>
<dbReference type="EMBL" id="VXBE01006358">
    <property type="protein sequence ID" value="NWS02556.1"/>
    <property type="molecule type" value="Genomic_DNA"/>
</dbReference>
<comment type="caution">
    <text evidence="4">The sequence shown here is derived from an EMBL/GenBank/DDBJ whole genome shotgun (WGS) entry which is preliminary data.</text>
</comment>
<evidence type="ECO:0000313" key="5">
    <source>
        <dbReference type="Proteomes" id="UP000532252"/>
    </source>
</evidence>
<keyword evidence="1" id="KW-1133">Transmembrane helix</keyword>
<dbReference type="Gene3D" id="3.10.100.10">
    <property type="entry name" value="Mannose-Binding Protein A, subunit A"/>
    <property type="match status" value="1"/>
</dbReference>
<proteinExistence type="predicted"/>